<dbReference type="NCBIfam" id="TIGR00369">
    <property type="entry name" value="unchar_dom_1"/>
    <property type="match status" value="1"/>
</dbReference>
<dbReference type="InterPro" id="IPR029069">
    <property type="entry name" value="HotDog_dom_sf"/>
</dbReference>
<dbReference type="Gene3D" id="3.10.129.10">
    <property type="entry name" value="Hotdog Thioesterase"/>
    <property type="match status" value="1"/>
</dbReference>
<evidence type="ECO:0000313" key="4">
    <source>
        <dbReference type="Proteomes" id="UP000235658"/>
    </source>
</evidence>
<evidence type="ECO:0000313" key="3">
    <source>
        <dbReference type="EMBL" id="PMC82323.1"/>
    </source>
</evidence>
<comment type="caution">
    <text evidence="3">The sequence shown here is derived from an EMBL/GenBank/DDBJ whole genome shotgun (WGS) entry which is preliminary data.</text>
</comment>
<reference evidence="3 4" key="1">
    <citation type="submission" date="2017-09" db="EMBL/GenBank/DDBJ databases">
        <title>Bacterial strain isolated from the female urinary microbiota.</title>
        <authorList>
            <person name="Thomas-White K."/>
            <person name="Kumar N."/>
            <person name="Forster S."/>
            <person name="Putonti C."/>
            <person name="Lawley T."/>
            <person name="Wolfe A.J."/>
        </authorList>
    </citation>
    <scope>NUCLEOTIDE SEQUENCE [LARGE SCALE GENOMIC DNA]</scope>
    <source>
        <strain evidence="3 4">UMB0204</strain>
    </source>
</reference>
<dbReference type="Pfam" id="PF03061">
    <property type="entry name" value="4HBT"/>
    <property type="match status" value="1"/>
</dbReference>
<evidence type="ECO:0000256" key="1">
    <source>
        <dbReference type="ARBA" id="ARBA00022801"/>
    </source>
</evidence>
<dbReference type="GeneID" id="84577736"/>
<dbReference type="EMBL" id="PNHP01000001">
    <property type="protein sequence ID" value="PMC82323.1"/>
    <property type="molecule type" value="Genomic_DNA"/>
</dbReference>
<dbReference type="AlphaFoldDB" id="A0A2N6UKD4"/>
<accession>A0A2N6UKD4</accession>
<sequence length="118" mass="13320">MNFVDFLEMEYVKGDDGSIITKIPIKDYCMNINGIIHGGVTMTLIDTACGKEASKYFDGEFVTSDGYVNFLRAGKDTEFLYAKCMAKKVGSRLINIDCDVFDDRRKVIAIGRFTFMKL</sequence>
<organism evidence="3 4">
    <name type="scientific">Anaerococcus hydrogenalis</name>
    <dbReference type="NCBI Taxonomy" id="33029"/>
    <lineage>
        <taxon>Bacteria</taxon>
        <taxon>Bacillati</taxon>
        <taxon>Bacillota</taxon>
        <taxon>Tissierellia</taxon>
        <taxon>Tissierellales</taxon>
        <taxon>Peptoniphilaceae</taxon>
        <taxon>Anaerococcus</taxon>
    </lineage>
</organism>
<proteinExistence type="predicted"/>
<dbReference type="SUPFAM" id="SSF54637">
    <property type="entry name" value="Thioesterase/thiol ester dehydrase-isomerase"/>
    <property type="match status" value="1"/>
</dbReference>
<dbReference type="InterPro" id="IPR003736">
    <property type="entry name" value="PAAI_dom"/>
</dbReference>
<dbReference type="CDD" id="cd03443">
    <property type="entry name" value="PaaI_thioesterase"/>
    <property type="match status" value="1"/>
</dbReference>
<name>A0A2N6UKD4_9FIRM</name>
<dbReference type="InterPro" id="IPR006683">
    <property type="entry name" value="Thioestr_dom"/>
</dbReference>
<dbReference type="RefSeq" id="WP_004818894.1">
    <property type="nucleotide sequence ID" value="NZ_PNHP01000001.1"/>
</dbReference>
<dbReference type="GO" id="GO:0016289">
    <property type="term" value="F:acyl-CoA hydrolase activity"/>
    <property type="evidence" value="ECO:0007669"/>
    <property type="project" value="UniProtKB-ARBA"/>
</dbReference>
<keyword evidence="1" id="KW-0378">Hydrolase</keyword>
<feature type="domain" description="Thioesterase" evidence="2">
    <location>
        <begin position="33"/>
        <end position="108"/>
    </location>
</feature>
<gene>
    <name evidence="3" type="ORF">CJ192_00900</name>
</gene>
<protein>
    <submittedName>
        <fullName evidence="3">PaaI family thioesterase</fullName>
    </submittedName>
</protein>
<dbReference type="Proteomes" id="UP000235658">
    <property type="component" value="Unassembled WGS sequence"/>
</dbReference>
<evidence type="ECO:0000259" key="2">
    <source>
        <dbReference type="Pfam" id="PF03061"/>
    </source>
</evidence>